<name>A0A841CLA5_9PSEU</name>
<feature type="region of interest" description="Disordered" evidence="1">
    <location>
        <begin position="97"/>
        <end position="117"/>
    </location>
</feature>
<gene>
    <name evidence="2" type="ORF">FHS29_004318</name>
</gene>
<protein>
    <submittedName>
        <fullName evidence="2">Uncharacterized protein</fullName>
    </submittedName>
</protein>
<accession>A0A841CLA5</accession>
<sequence>MGSLRSGGYRLRTRYLVAPPGLARSGYARSTTGGGSSRCARTTTKTTRGSTGTTRVGTYAFATDKTDGYDYAIAWTAAEQGFLAPGISERSVIGGDEPFGHYFDPDQPLGVESDCPE</sequence>
<dbReference type="RefSeq" id="WP_184693012.1">
    <property type="nucleotide sequence ID" value="NZ_JACHJN010000006.1"/>
</dbReference>
<evidence type="ECO:0000313" key="2">
    <source>
        <dbReference type="EMBL" id="MBB5957723.1"/>
    </source>
</evidence>
<keyword evidence="3" id="KW-1185">Reference proteome</keyword>
<evidence type="ECO:0000256" key="1">
    <source>
        <dbReference type="SAM" id="MobiDB-lite"/>
    </source>
</evidence>
<dbReference type="EMBL" id="JACHJN010000006">
    <property type="protein sequence ID" value="MBB5957723.1"/>
    <property type="molecule type" value="Genomic_DNA"/>
</dbReference>
<dbReference type="AlphaFoldDB" id="A0A841CLA5"/>
<comment type="caution">
    <text evidence="2">The sequence shown here is derived from an EMBL/GenBank/DDBJ whole genome shotgun (WGS) entry which is preliminary data.</text>
</comment>
<feature type="region of interest" description="Disordered" evidence="1">
    <location>
        <begin position="26"/>
        <end position="52"/>
    </location>
</feature>
<evidence type="ECO:0000313" key="3">
    <source>
        <dbReference type="Proteomes" id="UP000547510"/>
    </source>
</evidence>
<proteinExistence type="predicted"/>
<dbReference type="Proteomes" id="UP000547510">
    <property type="component" value="Unassembled WGS sequence"/>
</dbReference>
<organism evidence="2 3">
    <name type="scientific">Saccharothrix tamanrassetensis</name>
    <dbReference type="NCBI Taxonomy" id="1051531"/>
    <lineage>
        <taxon>Bacteria</taxon>
        <taxon>Bacillati</taxon>
        <taxon>Actinomycetota</taxon>
        <taxon>Actinomycetes</taxon>
        <taxon>Pseudonocardiales</taxon>
        <taxon>Pseudonocardiaceae</taxon>
        <taxon>Saccharothrix</taxon>
    </lineage>
</organism>
<feature type="compositionally biased region" description="Low complexity" evidence="1">
    <location>
        <begin position="41"/>
        <end position="52"/>
    </location>
</feature>
<reference evidence="2 3" key="1">
    <citation type="submission" date="2020-08" db="EMBL/GenBank/DDBJ databases">
        <title>Genomic Encyclopedia of Type Strains, Phase III (KMG-III): the genomes of soil and plant-associated and newly described type strains.</title>
        <authorList>
            <person name="Whitman W."/>
        </authorList>
    </citation>
    <scope>NUCLEOTIDE SEQUENCE [LARGE SCALE GENOMIC DNA]</scope>
    <source>
        <strain evidence="2 3">CECT 8640</strain>
    </source>
</reference>